<evidence type="ECO:0000259" key="1">
    <source>
        <dbReference type="Pfam" id="PF14683"/>
    </source>
</evidence>
<dbReference type="PANTHER" id="PTHR32018">
    <property type="entry name" value="RHAMNOGALACTURONATE LYASE FAMILY PROTEIN"/>
    <property type="match status" value="1"/>
</dbReference>
<sequence length="170" mass="19889">MLQGGTKQRTLDRSAAEFYVSDPYPTLMNKLYNEQPKDKQYRLWERYADLYPNNDLVYTVGVDKYDQDWFYAQVTRTYQPTTWQIVFEHQNDIFIGNYTLQLALASANDADLQVWINERGDFPPQHDTGKIGRDNAIARHGIHELYRLFSIDVPSNLLVKPLSPRSLINQ</sequence>
<evidence type="ECO:0000313" key="2">
    <source>
        <dbReference type="EMBL" id="KAF7801003.1"/>
    </source>
</evidence>
<dbReference type="InterPro" id="IPR051850">
    <property type="entry name" value="Polysacch_Lyase_4"/>
</dbReference>
<dbReference type="SUPFAM" id="SSF49785">
    <property type="entry name" value="Galactose-binding domain-like"/>
    <property type="match status" value="1"/>
</dbReference>
<name>A0A834VX25_9FABA</name>
<dbReference type="GO" id="GO:0016829">
    <property type="term" value="F:lyase activity"/>
    <property type="evidence" value="ECO:0007669"/>
    <property type="project" value="UniProtKB-KW"/>
</dbReference>
<dbReference type="PANTHER" id="PTHR32018:SF53">
    <property type="entry name" value="RHAMNOGALACTURONAN ENDOLYASE"/>
    <property type="match status" value="1"/>
</dbReference>
<dbReference type="InterPro" id="IPR008979">
    <property type="entry name" value="Galactose-bd-like_sf"/>
</dbReference>
<dbReference type="Pfam" id="PF14683">
    <property type="entry name" value="CBM-like"/>
    <property type="match status" value="1"/>
</dbReference>
<keyword evidence="3" id="KW-1185">Reference proteome</keyword>
<gene>
    <name evidence="2" type="ORF">G2W53_044477</name>
</gene>
<dbReference type="EMBL" id="JAAIUW010000054">
    <property type="protein sequence ID" value="KAF7801003.1"/>
    <property type="molecule type" value="Genomic_DNA"/>
</dbReference>
<comment type="caution">
    <text evidence="2">The sequence shown here is derived from an EMBL/GenBank/DDBJ whole genome shotgun (WGS) entry which is preliminary data.</text>
</comment>
<reference evidence="2" key="1">
    <citation type="submission" date="2020-09" db="EMBL/GenBank/DDBJ databases">
        <title>Genome-Enabled Discovery of Anthraquinone Biosynthesis in Senna tora.</title>
        <authorList>
            <person name="Kang S.-H."/>
            <person name="Pandey R.P."/>
            <person name="Lee C.-M."/>
            <person name="Sim J.-S."/>
            <person name="Jeong J.-T."/>
            <person name="Choi B.-S."/>
            <person name="Jung M."/>
            <person name="Ginzburg D."/>
            <person name="Zhao K."/>
            <person name="Won S.Y."/>
            <person name="Oh T.-J."/>
            <person name="Yu Y."/>
            <person name="Kim N.-H."/>
            <person name="Lee O.R."/>
            <person name="Lee T.-H."/>
            <person name="Bashyal P."/>
            <person name="Kim T.-S."/>
            <person name="Lee W.-H."/>
            <person name="Kawkins C."/>
            <person name="Kim C.-K."/>
            <person name="Kim J.S."/>
            <person name="Ahn B.O."/>
            <person name="Rhee S.Y."/>
            <person name="Sohng J.K."/>
        </authorList>
    </citation>
    <scope>NUCLEOTIDE SEQUENCE</scope>
    <source>
        <tissue evidence="2">Leaf</tissue>
    </source>
</reference>
<organism evidence="2 3">
    <name type="scientific">Senna tora</name>
    <dbReference type="NCBI Taxonomy" id="362788"/>
    <lineage>
        <taxon>Eukaryota</taxon>
        <taxon>Viridiplantae</taxon>
        <taxon>Streptophyta</taxon>
        <taxon>Embryophyta</taxon>
        <taxon>Tracheophyta</taxon>
        <taxon>Spermatophyta</taxon>
        <taxon>Magnoliopsida</taxon>
        <taxon>eudicotyledons</taxon>
        <taxon>Gunneridae</taxon>
        <taxon>Pentapetalae</taxon>
        <taxon>rosids</taxon>
        <taxon>fabids</taxon>
        <taxon>Fabales</taxon>
        <taxon>Fabaceae</taxon>
        <taxon>Caesalpinioideae</taxon>
        <taxon>Cassia clade</taxon>
        <taxon>Senna</taxon>
    </lineage>
</organism>
<dbReference type="InterPro" id="IPR029411">
    <property type="entry name" value="RG-lyase_III"/>
</dbReference>
<dbReference type="OrthoDB" id="2130367at2759"/>
<accession>A0A834VX25</accession>
<feature type="domain" description="Rhamnogalacturonan lyase" evidence="1">
    <location>
        <begin position="11"/>
        <end position="160"/>
    </location>
</feature>
<protein>
    <submittedName>
        <fullName evidence="2">Putative rhamnogalacturonate lyase B isoform X2</fullName>
    </submittedName>
</protein>
<dbReference type="Gene3D" id="2.60.120.260">
    <property type="entry name" value="Galactose-binding domain-like"/>
    <property type="match status" value="1"/>
</dbReference>
<evidence type="ECO:0000313" key="3">
    <source>
        <dbReference type="Proteomes" id="UP000634136"/>
    </source>
</evidence>
<keyword evidence="2" id="KW-0456">Lyase</keyword>
<dbReference type="AlphaFoldDB" id="A0A834VX25"/>
<dbReference type="Proteomes" id="UP000634136">
    <property type="component" value="Unassembled WGS sequence"/>
</dbReference>
<proteinExistence type="predicted"/>